<feature type="transmembrane region" description="Helical" evidence="2">
    <location>
        <begin position="6"/>
        <end position="26"/>
    </location>
</feature>
<feature type="region of interest" description="Disordered" evidence="1">
    <location>
        <begin position="37"/>
        <end position="59"/>
    </location>
</feature>
<proteinExistence type="predicted"/>
<dbReference type="Proteomes" id="UP000826234">
    <property type="component" value="Unassembled WGS sequence"/>
</dbReference>
<feature type="non-terminal residue" evidence="3">
    <location>
        <position position="1"/>
    </location>
</feature>
<name>A0ABQ7T1S0_PHRPL</name>
<keyword evidence="2" id="KW-0812">Transmembrane</keyword>
<evidence type="ECO:0000313" key="4">
    <source>
        <dbReference type="Proteomes" id="UP000826234"/>
    </source>
</evidence>
<keyword evidence="2" id="KW-1133">Transmembrane helix</keyword>
<sequence length="59" mass="6443">FSQGDILAILFGCLFGLTALAFLCYVRKHRIQKKQRLSVPPGKSSAIYTPAASTNENTV</sequence>
<keyword evidence="2" id="KW-0472">Membrane</keyword>
<evidence type="ECO:0000256" key="1">
    <source>
        <dbReference type="SAM" id="MobiDB-lite"/>
    </source>
</evidence>
<dbReference type="EMBL" id="JAIPUX010002320">
    <property type="protein sequence ID" value="KAH0623416.1"/>
    <property type="molecule type" value="Genomic_DNA"/>
</dbReference>
<gene>
    <name evidence="3" type="ORF">JD844_025957</name>
</gene>
<protein>
    <submittedName>
        <fullName evidence="3">Uncharacterized protein</fullName>
    </submittedName>
</protein>
<evidence type="ECO:0000313" key="3">
    <source>
        <dbReference type="EMBL" id="KAH0623416.1"/>
    </source>
</evidence>
<organism evidence="3 4">
    <name type="scientific">Phrynosoma platyrhinos</name>
    <name type="common">Desert horned lizard</name>
    <dbReference type="NCBI Taxonomy" id="52577"/>
    <lineage>
        <taxon>Eukaryota</taxon>
        <taxon>Metazoa</taxon>
        <taxon>Chordata</taxon>
        <taxon>Craniata</taxon>
        <taxon>Vertebrata</taxon>
        <taxon>Euteleostomi</taxon>
        <taxon>Lepidosauria</taxon>
        <taxon>Squamata</taxon>
        <taxon>Bifurcata</taxon>
        <taxon>Unidentata</taxon>
        <taxon>Episquamata</taxon>
        <taxon>Toxicofera</taxon>
        <taxon>Iguania</taxon>
        <taxon>Phrynosomatidae</taxon>
        <taxon>Phrynosomatinae</taxon>
        <taxon>Phrynosoma</taxon>
    </lineage>
</organism>
<evidence type="ECO:0000256" key="2">
    <source>
        <dbReference type="SAM" id="Phobius"/>
    </source>
</evidence>
<comment type="caution">
    <text evidence="3">The sequence shown here is derived from an EMBL/GenBank/DDBJ whole genome shotgun (WGS) entry which is preliminary data.</text>
</comment>
<accession>A0ABQ7T1S0</accession>
<keyword evidence="4" id="KW-1185">Reference proteome</keyword>
<reference evidence="3 4" key="1">
    <citation type="journal article" date="2022" name="Gigascience">
        <title>A chromosome-level genome assembly and annotation of the desert horned lizard, Phrynosoma platyrhinos, provides insight into chromosomal rearrangements among reptiles.</title>
        <authorList>
            <person name="Koochekian N."/>
            <person name="Ascanio A."/>
            <person name="Farleigh K."/>
            <person name="Card D.C."/>
            <person name="Schield D.R."/>
            <person name="Castoe T.A."/>
            <person name="Jezkova T."/>
        </authorList>
    </citation>
    <scope>NUCLEOTIDE SEQUENCE [LARGE SCALE GENOMIC DNA]</scope>
    <source>
        <strain evidence="3">NK-2021</strain>
    </source>
</reference>